<reference evidence="2" key="1">
    <citation type="journal article" date="2020" name="Stud. Mycol.">
        <title>101 Dothideomycetes genomes: a test case for predicting lifestyles and emergence of pathogens.</title>
        <authorList>
            <person name="Haridas S."/>
            <person name="Albert R."/>
            <person name="Binder M."/>
            <person name="Bloem J."/>
            <person name="Labutti K."/>
            <person name="Salamov A."/>
            <person name="Andreopoulos B."/>
            <person name="Baker S."/>
            <person name="Barry K."/>
            <person name="Bills G."/>
            <person name="Bluhm B."/>
            <person name="Cannon C."/>
            <person name="Castanera R."/>
            <person name="Culley D."/>
            <person name="Daum C."/>
            <person name="Ezra D."/>
            <person name="Gonzalez J."/>
            <person name="Henrissat B."/>
            <person name="Kuo A."/>
            <person name="Liang C."/>
            <person name="Lipzen A."/>
            <person name="Lutzoni F."/>
            <person name="Magnuson J."/>
            <person name="Mondo S."/>
            <person name="Nolan M."/>
            <person name="Ohm R."/>
            <person name="Pangilinan J."/>
            <person name="Park H.-J."/>
            <person name="Ramirez L."/>
            <person name="Alfaro M."/>
            <person name="Sun H."/>
            <person name="Tritt A."/>
            <person name="Yoshinaga Y."/>
            <person name="Zwiers L.-H."/>
            <person name="Turgeon B."/>
            <person name="Goodwin S."/>
            <person name="Spatafora J."/>
            <person name="Crous P."/>
            <person name="Grigoriev I."/>
        </authorList>
    </citation>
    <scope>NUCLEOTIDE SEQUENCE</scope>
    <source>
        <strain evidence="2">CBS 122681</strain>
    </source>
</reference>
<name>A0A6A6TGU4_9PLEO</name>
<feature type="region of interest" description="Disordered" evidence="1">
    <location>
        <begin position="119"/>
        <end position="162"/>
    </location>
</feature>
<protein>
    <submittedName>
        <fullName evidence="2">Uncharacterized protein</fullName>
    </submittedName>
</protein>
<evidence type="ECO:0000313" key="2">
    <source>
        <dbReference type="EMBL" id="KAF2658133.1"/>
    </source>
</evidence>
<dbReference type="OrthoDB" id="410701at2759"/>
<gene>
    <name evidence="2" type="ORF">K491DRAFT_653633</name>
</gene>
<dbReference type="AlphaFoldDB" id="A0A6A6TGU4"/>
<keyword evidence="3" id="KW-1185">Reference proteome</keyword>
<dbReference type="Proteomes" id="UP000799324">
    <property type="component" value="Unassembled WGS sequence"/>
</dbReference>
<evidence type="ECO:0000313" key="3">
    <source>
        <dbReference type="Proteomes" id="UP000799324"/>
    </source>
</evidence>
<accession>A0A6A6TGU4</accession>
<organism evidence="2 3">
    <name type="scientific">Lophiostoma macrostomum CBS 122681</name>
    <dbReference type="NCBI Taxonomy" id="1314788"/>
    <lineage>
        <taxon>Eukaryota</taxon>
        <taxon>Fungi</taxon>
        <taxon>Dikarya</taxon>
        <taxon>Ascomycota</taxon>
        <taxon>Pezizomycotina</taxon>
        <taxon>Dothideomycetes</taxon>
        <taxon>Pleosporomycetidae</taxon>
        <taxon>Pleosporales</taxon>
        <taxon>Lophiostomataceae</taxon>
        <taxon>Lophiostoma</taxon>
    </lineage>
</organism>
<proteinExistence type="predicted"/>
<sequence length="989" mass="110994">MPGVLQLATRGRACQLRTLTTRRLLSLCLTCLHRPSHRFRPCRTGDTTPIDCHQSQSTLAIASPVRYRNTHGFLLRHLHPDASRAIGKRCLSIATAEHEENDGVDKALSAADLQAHDCTKAATSEHGSEETAGTSHLDSPRELRGTGGKKPTRNFRKSRFNRPSRPGNIIDWMSGFPQLQFYRLIPPSRLNPSNGLLHLGTSGDVTRTQPVSQPEGNLPVEQNAPVTFYTVVSRHVRSTAMSAEGSSEYELQPRESVLLESQGYSLDHVIRWSASLTSPSSRGALQRLLEPDQRQPFFLLLLYLRRIEIPRRVLATFVAHIELRLQAESLGWEALKILVIRLTRHARKVWPEILPWIASVYTTETVRIYTVNNAKMSGAKSSYITRFSNGFLGLLSLPVTLKPILSSYYQETAQFRVLQFMANTSPPLQVTRRGFRGLARVQLAHAKTLQEREWALLKGPSWPPWMHKRTAMDEGKGYEYGVSRATAIIHRSFEAGYAGGKWEELAMIYAGWNSDSSPTIQTRTTLPTLSSTRESNRKLERLIWAARVRTTRTRAEAWACFLAHETSGAPTGPEVYHAMFERVQHSDARGAHSPFATTSHSSATDVDTMLVAGDMKELIPDPTSPLDMIFVAEPVPTWNELYTRMQQKGVRPSQRLLAFLLDTTPDFHQGHHMLHEAEESFDGGIRQILDASILQASAHQLPDYFLATFIRFLCRFGSFAGPPSATPITPEPEQHGERLQSDQHYLLEYAYSLLVQLRPKYRPAWTAYMHKLVHGSWGPKRAKERQTTAQYRTTYALVATMHEQGIEQDEEQFNLLCAAVHYAAQSGRQGHLVNVKEVESLFSQAPIQLRTLFRSLVNTDAGTGDGPVAPRVPSPSVLHSYVRALGVLGDYEGIYSFTTWATNNFPLISGRASLQHGGPNMLRRTLVAVRVALDGRLEDRQSPAPQELTQLISKQVESVPEWGGWSSDEELERYIRHRQLVGKKGTTVL</sequence>
<dbReference type="EMBL" id="MU004318">
    <property type="protein sequence ID" value="KAF2658133.1"/>
    <property type="molecule type" value="Genomic_DNA"/>
</dbReference>
<feature type="compositionally biased region" description="Basic residues" evidence="1">
    <location>
        <begin position="150"/>
        <end position="162"/>
    </location>
</feature>
<evidence type="ECO:0000256" key="1">
    <source>
        <dbReference type="SAM" id="MobiDB-lite"/>
    </source>
</evidence>